<organism evidence="1">
    <name type="scientific">marine sediment metagenome</name>
    <dbReference type="NCBI Taxonomy" id="412755"/>
    <lineage>
        <taxon>unclassified sequences</taxon>
        <taxon>metagenomes</taxon>
        <taxon>ecological metagenomes</taxon>
    </lineage>
</organism>
<protein>
    <submittedName>
        <fullName evidence="1">Uncharacterized protein</fullName>
    </submittedName>
</protein>
<sequence>MSITELDQNKKNININRLKEILLHYENNKLENSDNENSYFTIKITERQTEIDHDQRQERRDLTRLKTLLCNYKDRIIANLYIRFPHLTITQIINDTNEAVSHLISGL</sequence>
<comment type="caution">
    <text evidence="1">The sequence shown here is derived from an EMBL/GenBank/DDBJ whole genome shotgun (WGS) entry which is preliminary data.</text>
</comment>
<proteinExistence type="predicted"/>
<name>A0A0F9TRK6_9ZZZZ</name>
<gene>
    <name evidence="1" type="ORF">LCGC14_0697480</name>
</gene>
<dbReference type="EMBL" id="LAZR01001475">
    <property type="protein sequence ID" value="KKN44013.1"/>
    <property type="molecule type" value="Genomic_DNA"/>
</dbReference>
<dbReference type="AlphaFoldDB" id="A0A0F9TRK6"/>
<reference evidence="1" key="1">
    <citation type="journal article" date="2015" name="Nature">
        <title>Complex archaea that bridge the gap between prokaryotes and eukaryotes.</title>
        <authorList>
            <person name="Spang A."/>
            <person name="Saw J.H."/>
            <person name="Jorgensen S.L."/>
            <person name="Zaremba-Niedzwiedzka K."/>
            <person name="Martijn J."/>
            <person name="Lind A.E."/>
            <person name="van Eijk R."/>
            <person name="Schleper C."/>
            <person name="Guy L."/>
            <person name="Ettema T.J."/>
        </authorList>
    </citation>
    <scope>NUCLEOTIDE SEQUENCE</scope>
</reference>
<accession>A0A0F9TRK6</accession>
<evidence type="ECO:0000313" key="1">
    <source>
        <dbReference type="EMBL" id="KKN44013.1"/>
    </source>
</evidence>